<dbReference type="InterPro" id="IPR058627">
    <property type="entry name" value="MdtA-like_C"/>
</dbReference>
<dbReference type="Pfam" id="PF25917">
    <property type="entry name" value="BSH_RND"/>
    <property type="match status" value="1"/>
</dbReference>
<dbReference type="SUPFAM" id="SSF111369">
    <property type="entry name" value="HlyD-like secretion proteins"/>
    <property type="match status" value="1"/>
</dbReference>
<dbReference type="RefSeq" id="WP_348714590.1">
    <property type="nucleotide sequence ID" value="NZ_CAXJIO010000010.1"/>
</dbReference>
<feature type="domain" description="Multidrug resistance protein MdtA-like barrel-sandwich hybrid" evidence="4">
    <location>
        <begin position="64"/>
        <end position="195"/>
    </location>
</feature>
<keyword evidence="8" id="KW-1185">Reference proteome</keyword>
<dbReference type="PANTHER" id="PTHR30469">
    <property type="entry name" value="MULTIDRUG RESISTANCE PROTEIN MDTA"/>
    <property type="match status" value="1"/>
</dbReference>
<dbReference type="Gene3D" id="1.10.287.470">
    <property type="entry name" value="Helix hairpin bin"/>
    <property type="match status" value="1"/>
</dbReference>
<dbReference type="InterPro" id="IPR058792">
    <property type="entry name" value="Beta-barrel_RND_2"/>
</dbReference>
<dbReference type="InterPro" id="IPR058625">
    <property type="entry name" value="MdtA-like_BSH"/>
</dbReference>
<name>A0ABM9P9F1_9FLAO</name>
<evidence type="ECO:0000313" key="7">
    <source>
        <dbReference type="EMBL" id="CAL2102050.1"/>
    </source>
</evidence>
<evidence type="ECO:0000256" key="1">
    <source>
        <dbReference type="ARBA" id="ARBA00004196"/>
    </source>
</evidence>
<dbReference type="Gene3D" id="2.40.30.170">
    <property type="match status" value="1"/>
</dbReference>
<evidence type="ECO:0000256" key="3">
    <source>
        <dbReference type="ARBA" id="ARBA00022448"/>
    </source>
</evidence>
<proteinExistence type="inferred from homology"/>
<feature type="domain" description="CusB-like beta-barrel" evidence="5">
    <location>
        <begin position="208"/>
        <end position="277"/>
    </location>
</feature>
<organism evidence="7 8">
    <name type="scientific">Tenacibaculum polynesiense</name>
    <dbReference type="NCBI Taxonomy" id="3137857"/>
    <lineage>
        <taxon>Bacteria</taxon>
        <taxon>Pseudomonadati</taxon>
        <taxon>Bacteroidota</taxon>
        <taxon>Flavobacteriia</taxon>
        <taxon>Flavobacteriales</taxon>
        <taxon>Flavobacteriaceae</taxon>
        <taxon>Tenacibaculum</taxon>
    </lineage>
</organism>
<dbReference type="PROSITE" id="PS51257">
    <property type="entry name" value="PROKAR_LIPOPROTEIN"/>
    <property type="match status" value="1"/>
</dbReference>
<protein>
    <submittedName>
        <fullName evidence="7">HlyD family secretion protein</fullName>
    </submittedName>
</protein>
<dbReference type="Pfam" id="PF25954">
    <property type="entry name" value="Beta-barrel_RND_2"/>
    <property type="match status" value="1"/>
</dbReference>
<gene>
    <name evidence="7" type="ORF">T190423A01A_10613</name>
</gene>
<evidence type="ECO:0000259" key="6">
    <source>
        <dbReference type="Pfam" id="PF25967"/>
    </source>
</evidence>
<dbReference type="InterPro" id="IPR006143">
    <property type="entry name" value="RND_pump_MFP"/>
</dbReference>
<evidence type="ECO:0000259" key="5">
    <source>
        <dbReference type="Pfam" id="PF25954"/>
    </source>
</evidence>
<sequence length="361" mass="38846">MKNITQLILLCVFSLIFFSCGKEKKEVQQALRPVKYQQIGYLGGDKIRTFSGTAKTDKIINLSFRSSGIITEFNMKLGQKVNKGQLLAKLDNVQSRLSFEQARTQVNSAQSQMNTAKLGLNRVRSLYEKGSASLSDFENAKNSYKTAQEAFNSAKRGLDIQAEQIKFGFIYAPDSGVIASVSAEIDENVNPGQTIATLNAGTEMEITLGLPESVINGVKENMKVDVTFTALANKKFIGKVTEVAPAVSANTATYPVKIAVTNPSDLIKSGMASNVTFDFGNHTLDDKVLVAPAHAVGEDSNGNFVFVVNGEGEKGTVKKQKVTIGKLTSEGFEITSGLNAGQKIATAGLQTLLDGQEVKLN</sequence>
<reference evidence="7 8" key="1">
    <citation type="submission" date="2024-05" db="EMBL/GenBank/DDBJ databases">
        <authorList>
            <person name="Duchaud E."/>
        </authorList>
    </citation>
    <scope>NUCLEOTIDE SEQUENCE [LARGE SCALE GENOMIC DNA]</scope>
    <source>
        <strain evidence="7">Ena-SAMPLE-TAB-13-05-2024-13:56:06:370-140308</strain>
    </source>
</reference>
<dbReference type="Gene3D" id="2.40.50.100">
    <property type="match status" value="1"/>
</dbReference>
<comment type="subcellular location">
    <subcellularLocation>
        <location evidence="1">Cell envelope</location>
    </subcellularLocation>
</comment>
<evidence type="ECO:0000313" key="8">
    <source>
        <dbReference type="Proteomes" id="UP001497527"/>
    </source>
</evidence>
<feature type="domain" description="Multidrug resistance protein MdtA-like C-terminal permuted SH3" evidence="6">
    <location>
        <begin position="288"/>
        <end position="351"/>
    </location>
</feature>
<accession>A0ABM9P9F1</accession>
<dbReference type="Gene3D" id="2.40.420.20">
    <property type="match status" value="1"/>
</dbReference>
<dbReference type="NCBIfam" id="TIGR01730">
    <property type="entry name" value="RND_mfp"/>
    <property type="match status" value="1"/>
</dbReference>
<dbReference type="EMBL" id="CAXJIO010000010">
    <property type="protein sequence ID" value="CAL2102050.1"/>
    <property type="molecule type" value="Genomic_DNA"/>
</dbReference>
<evidence type="ECO:0000256" key="2">
    <source>
        <dbReference type="ARBA" id="ARBA00009477"/>
    </source>
</evidence>
<dbReference type="Proteomes" id="UP001497527">
    <property type="component" value="Unassembled WGS sequence"/>
</dbReference>
<evidence type="ECO:0000259" key="4">
    <source>
        <dbReference type="Pfam" id="PF25917"/>
    </source>
</evidence>
<comment type="caution">
    <text evidence="7">The sequence shown here is derived from an EMBL/GenBank/DDBJ whole genome shotgun (WGS) entry which is preliminary data.</text>
</comment>
<dbReference type="Pfam" id="PF25967">
    <property type="entry name" value="RND-MFP_C"/>
    <property type="match status" value="1"/>
</dbReference>
<keyword evidence="3" id="KW-0813">Transport</keyword>
<comment type="similarity">
    <text evidence="2">Belongs to the membrane fusion protein (MFP) (TC 8.A.1) family.</text>
</comment>